<proteinExistence type="predicted"/>
<feature type="domain" description="Ricin B lectin" evidence="2">
    <location>
        <begin position="146"/>
        <end position="200"/>
    </location>
</feature>
<evidence type="ECO:0000256" key="1">
    <source>
        <dbReference type="SAM" id="SignalP"/>
    </source>
</evidence>
<organism evidence="3 4">
    <name type="scientific">Streptomyces monticola</name>
    <dbReference type="NCBI Taxonomy" id="2666263"/>
    <lineage>
        <taxon>Bacteria</taxon>
        <taxon>Bacillati</taxon>
        <taxon>Actinomycetota</taxon>
        <taxon>Actinomycetes</taxon>
        <taxon>Kitasatosporales</taxon>
        <taxon>Streptomycetaceae</taxon>
        <taxon>Streptomyces</taxon>
    </lineage>
</organism>
<dbReference type="InterPro" id="IPR035992">
    <property type="entry name" value="Ricin_B-like_lectins"/>
</dbReference>
<dbReference type="RefSeq" id="WP_381835837.1">
    <property type="nucleotide sequence ID" value="NZ_JBHTCF010000014.1"/>
</dbReference>
<feature type="chain" id="PRO_5047540763" evidence="1">
    <location>
        <begin position="25"/>
        <end position="203"/>
    </location>
</feature>
<dbReference type="Pfam" id="PF14200">
    <property type="entry name" value="RicinB_lectin_2"/>
    <property type="match status" value="2"/>
</dbReference>
<dbReference type="CDD" id="cd00161">
    <property type="entry name" value="beta-trefoil_Ricin-like"/>
    <property type="match status" value="1"/>
</dbReference>
<gene>
    <name evidence="3" type="ORF">ACFQVC_28345</name>
</gene>
<dbReference type="PROSITE" id="PS50231">
    <property type="entry name" value="RICIN_B_LECTIN"/>
    <property type="match status" value="1"/>
</dbReference>
<feature type="signal peptide" evidence="1">
    <location>
        <begin position="1"/>
        <end position="24"/>
    </location>
</feature>
<keyword evidence="1" id="KW-0732">Signal</keyword>
<accession>A0ABW2JS00</accession>
<dbReference type="Proteomes" id="UP001596523">
    <property type="component" value="Unassembled WGS sequence"/>
</dbReference>
<dbReference type="SUPFAM" id="SSF50370">
    <property type="entry name" value="Ricin B-like lectins"/>
    <property type="match status" value="1"/>
</dbReference>
<feature type="domain" description="Ricin B lectin" evidence="2">
    <location>
        <begin position="59"/>
        <end position="137"/>
    </location>
</feature>
<sequence length="203" mass="21729">MRRTRTLLAVAGVAAVALPGSAVALSPQSASGEAPVRTAAQPERGAGFFDDAALQPVEGRDNIYYIKAKHSGKCLTVRGASKAENAPVNQYRCVSATNQWWVVQNMGGLARRLVNYNSQKALSLKGGSMAKGTPLVQRTYDADKDQIWWVALPNTSDQPSVIFMENGTSDRCADVQGASTADNAPVIAWTCNRKSNQKWMAAG</sequence>
<name>A0ABW2JS00_9ACTN</name>
<evidence type="ECO:0000313" key="4">
    <source>
        <dbReference type="Proteomes" id="UP001596523"/>
    </source>
</evidence>
<keyword evidence="4" id="KW-1185">Reference proteome</keyword>
<protein>
    <submittedName>
        <fullName evidence="3">RICIN domain-containing protein</fullName>
    </submittedName>
</protein>
<comment type="caution">
    <text evidence="3">The sequence shown here is derived from an EMBL/GenBank/DDBJ whole genome shotgun (WGS) entry which is preliminary data.</text>
</comment>
<reference evidence="4" key="1">
    <citation type="journal article" date="2019" name="Int. J. Syst. Evol. Microbiol.">
        <title>The Global Catalogue of Microorganisms (GCM) 10K type strain sequencing project: providing services to taxonomists for standard genome sequencing and annotation.</title>
        <authorList>
            <consortium name="The Broad Institute Genomics Platform"/>
            <consortium name="The Broad Institute Genome Sequencing Center for Infectious Disease"/>
            <person name="Wu L."/>
            <person name="Ma J."/>
        </authorList>
    </citation>
    <scope>NUCLEOTIDE SEQUENCE [LARGE SCALE GENOMIC DNA]</scope>
    <source>
        <strain evidence="4">SYNS20</strain>
    </source>
</reference>
<dbReference type="EMBL" id="JBHTCF010000014">
    <property type="protein sequence ID" value="MFC7308125.1"/>
    <property type="molecule type" value="Genomic_DNA"/>
</dbReference>
<dbReference type="Gene3D" id="2.80.10.50">
    <property type="match status" value="2"/>
</dbReference>
<dbReference type="InterPro" id="IPR000772">
    <property type="entry name" value="Ricin_B_lectin"/>
</dbReference>
<evidence type="ECO:0000313" key="3">
    <source>
        <dbReference type="EMBL" id="MFC7308125.1"/>
    </source>
</evidence>
<evidence type="ECO:0000259" key="2">
    <source>
        <dbReference type="Pfam" id="PF14200"/>
    </source>
</evidence>